<evidence type="ECO:0000313" key="2">
    <source>
        <dbReference type="Proteomes" id="UP000290932"/>
    </source>
</evidence>
<comment type="caution">
    <text evidence="1">The sequence shown here is derived from an EMBL/GenBank/DDBJ whole genome shotgun (WGS) entry which is preliminary data.</text>
</comment>
<sequence>MALEKFSRTEQNGARISPRFVAIRLNSHAQLLVMTRQADQPRADIIKLTLQDYERHKIDEIRQFTGVSSDTEALRIAITFTYRHMLKKTE</sequence>
<organism evidence="1 2">
    <name type="scientific">Methanoculleus taiwanensis</name>
    <dbReference type="NCBI Taxonomy" id="1550565"/>
    <lineage>
        <taxon>Archaea</taxon>
        <taxon>Methanobacteriati</taxon>
        <taxon>Methanobacteriota</taxon>
        <taxon>Stenosarchaea group</taxon>
        <taxon>Methanomicrobia</taxon>
        <taxon>Methanomicrobiales</taxon>
        <taxon>Methanomicrobiaceae</taxon>
        <taxon>Methanoculleus</taxon>
    </lineage>
</organism>
<accession>A0A498H0G8</accession>
<evidence type="ECO:0000313" key="1">
    <source>
        <dbReference type="EMBL" id="RXE56419.1"/>
    </source>
</evidence>
<keyword evidence="2" id="KW-1185">Reference proteome</keyword>
<name>A0A498H0G8_9EURY</name>
<protein>
    <submittedName>
        <fullName evidence="1">Uncharacterized protein</fullName>
    </submittedName>
</protein>
<dbReference type="AlphaFoldDB" id="A0A498H0G8"/>
<proteinExistence type="predicted"/>
<dbReference type="Proteomes" id="UP000290932">
    <property type="component" value="Unassembled WGS sequence"/>
</dbReference>
<gene>
    <name evidence="1" type="ORF">ABH15_10060</name>
</gene>
<reference evidence="1 2" key="1">
    <citation type="journal article" date="2015" name="Int. J. Syst. Evol. Microbiol.">
        <title>Methanoculleus taiwanensis sp. nov., a methanogen isolated from deep marine sediment at the deformation front area near Taiwan.</title>
        <authorList>
            <person name="Weng C.Y."/>
            <person name="Chen S.C."/>
            <person name="Lai M.C."/>
            <person name="Wu S.Y."/>
            <person name="Lin S."/>
            <person name="Yang T.F."/>
            <person name="Chen P.C."/>
        </authorList>
    </citation>
    <scope>NUCLEOTIDE SEQUENCE [LARGE SCALE GENOMIC DNA]</scope>
    <source>
        <strain evidence="1 2">CYW4</strain>
    </source>
</reference>
<dbReference type="EMBL" id="LHQS01000002">
    <property type="protein sequence ID" value="RXE56419.1"/>
    <property type="molecule type" value="Genomic_DNA"/>
</dbReference>